<accession>A0ABX3ZHY5</accession>
<evidence type="ECO:0000256" key="4">
    <source>
        <dbReference type="ARBA" id="ARBA00023136"/>
    </source>
</evidence>
<evidence type="ECO:0000256" key="1">
    <source>
        <dbReference type="ARBA" id="ARBA00004141"/>
    </source>
</evidence>
<dbReference type="PANTHER" id="PTHR43077:SF10">
    <property type="entry name" value="TRANSPORT PERMEASE PROTEIN"/>
    <property type="match status" value="1"/>
</dbReference>
<dbReference type="PANTHER" id="PTHR43077">
    <property type="entry name" value="TRANSPORT PERMEASE YVFS-RELATED"/>
    <property type="match status" value="1"/>
</dbReference>
<comment type="subcellular location">
    <subcellularLocation>
        <location evidence="1">Membrane</location>
        <topology evidence="1">Multi-pass membrane protein</topology>
    </subcellularLocation>
</comment>
<evidence type="ECO:0000313" key="8">
    <source>
        <dbReference type="Proteomes" id="UP000196594"/>
    </source>
</evidence>
<dbReference type="Proteomes" id="UP000196594">
    <property type="component" value="Unassembled WGS sequence"/>
</dbReference>
<evidence type="ECO:0000256" key="5">
    <source>
        <dbReference type="SAM" id="Phobius"/>
    </source>
</evidence>
<name>A0ABX3ZHY5_9BACL</name>
<proteinExistence type="predicted"/>
<evidence type="ECO:0000256" key="2">
    <source>
        <dbReference type="ARBA" id="ARBA00022692"/>
    </source>
</evidence>
<dbReference type="RefSeq" id="WP_087617178.1">
    <property type="nucleotide sequence ID" value="NZ_JAFBEY010000003.1"/>
</dbReference>
<feature type="transmembrane region" description="Helical" evidence="5">
    <location>
        <begin position="228"/>
        <end position="255"/>
    </location>
</feature>
<dbReference type="Gene3D" id="3.40.1710.10">
    <property type="entry name" value="abc type-2 transporter like domain"/>
    <property type="match status" value="1"/>
</dbReference>
<gene>
    <name evidence="7" type="ORF">CBM15_08840</name>
</gene>
<keyword evidence="4 5" id="KW-0472">Membrane</keyword>
<feature type="transmembrane region" description="Helical" evidence="5">
    <location>
        <begin position="195"/>
        <end position="216"/>
    </location>
</feature>
<dbReference type="EMBL" id="NHNT01000004">
    <property type="protein sequence ID" value="OUZ39350.1"/>
    <property type="molecule type" value="Genomic_DNA"/>
</dbReference>
<comment type="caution">
    <text evidence="7">The sequence shown here is derived from an EMBL/GenBank/DDBJ whole genome shotgun (WGS) entry which is preliminary data.</text>
</comment>
<evidence type="ECO:0000256" key="3">
    <source>
        <dbReference type="ARBA" id="ARBA00022989"/>
    </source>
</evidence>
<evidence type="ECO:0000313" key="7">
    <source>
        <dbReference type="EMBL" id="OUZ39350.1"/>
    </source>
</evidence>
<reference evidence="7 8" key="1">
    <citation type="journal article" date="2017" name="Int. J. Syst. Evol. Microbiol.">
        <title>Solibacillus kalamii sp. nov., isolated from a high-efficiency particulate arrestance filter system used in the International Space Station.</title>
        <authorList>
            <person name="Checinska Sielaff A."/>
            <person name="Kumar R.M."/>
            <person name="Pal D."/>
            <person name="Mayilraj S."/>
            <person name="Venkateswaran K."/>
        </authorList>
    </citation>
    <scope>NUCLEOTIDE SEQUENCE [LARGE SCALE GENOMIC DNA]</scope>
    <source>
        <strain evidence="7 8">ISSFR-015</strain>
    </source>
</reference>
<feature type="transmembrane region" description="Helical" evidence="5">
    <location>
        <begin position="349"/>
        <end position="370"/>
    </location>
</feature>
<dbReference type="InterPro" id="IPR013525">
    <property type="entry name" value="ABC2_TM"/>
</dbReference>
<sequence>MKFKQFLKSKGAIASIFMGIFYAVAMLGIFLPGYTAIPGNMDELKIAIVNEDKGESGNQIAGQLGESLPFKTIETDLTNKQALKDLEHNELALVIHIPENFSADAQSGKGTNIDFTVNEASSTMVSSSMSSVVTQINNELSANFSQQTAQGILMNFNLPKEQAAEMAEQIENSYTGNYVIMNDVPTGMHNSMLPMFLTMACYVGAMIAGMQLVGSFKASRGKASKTRLFFYVQLTALIIAILSTIASLTVAFLIADVDTSVLLPVAGQQILLYMAAFNVCAIPIFILGEGGMILNIPILLMQTLANGATIPRDMMYAPYEWFSYITPMYHSVQSYLAIMFGSISPAPYLWGLAAVGAGAMFINIIIVWIFHKPLPVDAPAEQPASLKKADEVMA</sequence>
<protein>
    <recommendedName>
        <fullName evidence="6">ABC-2 type transporter transmembrane domain-containing protein</fullName>
    </recommendedName>
</protein>
<keyword evidence="8" id="KW-1185">Reference proteome</keyword>
<dbReference type="InterPro" id="IPR051328">
    <property type="entry name" value="T7SS_ABC-Transporter"/>
</dbReference>
<feature type="transmembrane region" description="Helical" evidence="5">
    <location>
        <begin position="12"/>
        <end position="34"/>
    </location>
</feature>
<keyword evidence="2 5" id="KW-0812">Transmembrane</keyword>
<dbReference type="Pfam" id="PF12698">
    <property type="entry name" value="ABC2_membrane_3"/>
    <property type="match status" value="1"/>
</dbReference>
<feature type="domain" description="ABC-2 type transporter transmembrane" evidence="6">
    <location>
        <begin position="16"/>
        <end position="365"/>
    </location>
</feature>
<feature type="transmembrane region" description="Helical" evidence="5">
    <location>
        <begin position="321"/>
        <end position="343"/>
    </location>
</feature>
<organism evidence="7 8">
    <name type="scientific">Solibacillus kalamii</name>
    <dbReference type="NCBI Taxonomy" id="1748298"/>
    <lineage>
        <taxon>Bacteria</taxon>
        <taxon>Bacillati</taxon>
        <taxon>Bacillota</taxon>
        <taxon>Bacilli</taxon>
        <taxon>Bacillales</taxon>
        <taxon>Caryophanaceae</taxon>
        <taxon>Solibacillus</taxon>
    </lineage>
</organism>
<feature type="transmembrane region" description="Helical" evidence="5">
    <location>
        <begin position="275"/>
        <end position="300"/>
    </location>
</feature>
<keyword evidence="3 5" id="KW-1133">Transmembrane helix</keyword>
<evidence type="ECO:0000259" key="6">
    <source>
        <dbReference type="Pfam" id="PF12698"/>
    </source>
</evidence>